<dbReference type="Gene3D" id="2.110.10.10">
    <property type="entry name" value="Hemopexin-like domain"/>
    <property type="match status" value="1"/>
</dbReference>
<name>A0ABP9BTP7_9SPHI</name>
<evidence type="ECO:0000256" key="1">
    <source>
        <dbReference type="SAM" id="SignalP"/>
    </source>
</evidence>
<reference evidence="4" key="1">
    <citation type="journal article" date="2019" name="Int. J. Syst. Evol. Microbiol.">
        <title>The Global Catalogue of Microorganisms (GCM) 10K type strain sequencing project: providing services to taxonomists for standard genome sequencing and annotation.</title>
        <authorList>
            <consortium name="The Broad Institute Genomics Platform"/>
            <consortium name="The Broad Institute Genome Sequencing Center for Infectious Disease"/>
            <person name="Wu L."/>
            <person name="Ma J."/>
        </authorList>
    </citation>
    <scope>NUCLEOTIDE SEQUENCE [LARGE SCALE GENOMIC DNA]</scope>
    <source>
        <strain evidence="4">JCM 18200</strain>
    </source>
</reference>
<dbReference type="SUPFAM" id="SSF50923">
    <property type="entry name" value="Hemopexin-like domain"/>
    <property type="match status" value="1"/>
</dbReference>
<keyword evidence="4" id="KW-1185">Reference proteome</keyword>
<feature type="chain" id="PRO_5046651195" description="DUF218 domain-containing protein" evidence="1">
    <location>
        <begin position="23"/>
        <end position="397"/>
    </location>
</feature>
<dbReference type="InterPro" id="IPR051599">
    <property type="entry name" value="Cell_Envelope_Assoc"/>
</dbReference>
<dbReference type="RefSeq" id="WP_345232990.1">
    <property type="nucleotide sequence ID" value="NZ_BAABIQ010000041.1"/>
</dbReference>
<dbReference type="PANTHER" id="PTHR30336">
    <property type="entry name" value="INNER MEMBRANE PROTEIN, PROBABLE PERMEASE"/>
    <property type="match status" value="1"/>
</dbReference>
<keyword evidence="1" id="KW-0732">Signal</keyword>
<evidence type="ECO:0000313" key="3">
    <source>
        <dbReference type="EMBL" id="GAA4800424.1"/>
    </source>
</evidence>
<dbReference type="InterPro" id="IPR003848">
    <property type="entry name" value="DUF218"/>
</dbReference>
<dbReference type="EMBL" id="BAABIQ010000041">
    <property type="protein sequence ID" value="GAA4800424.1"/>
    <property type="molecule type" value="Genomic_DNA"/>
</dbReference>
<dbReference type="InterPro" id="IPR014729">
    <property type="entry name" value="Rossmann-like_a/b/a_fold"/>
</dbReference>
<feature type="signal peptide" evidence="1">
    <location>
        <begin position="1"/>
        <end position="22"/>
    </location>
</feature>
<dbReference type="CDD" id="cd06259">
    <property type="entry name" value="YdcF-like"/>
    <property type="match status" value="1"/>
</dbReference>
<organism evidence="3 4">
    <name type="scientific">Olivibacter ginsenosidimutans</name>
    <dbReference type="NCBI Taxonomy" id="1176537"/>
    <lineage>
        <taxon>Bacteria</taxon>
        <taxon>Pseudomonadati</taxon>
        <taxon>Bacteroidota</taxon>
        <taxon>Sphingobacteriia</taxon>
        <taxon>Sphingobacteriales</taxon>
        <taxon>Sphingobacteriaceae</taxon>
        <taxon>Olivibacter</taxon>
    </lineage>
</organism>
<dbReference type="PANTHER" id="PTHR30336:SF4">
    <property type="entry name" value="ENVELOPE BIOGENESIS FACTOR ELYC"/>
    <property type="match status" value="1"/>
</dbReference>
<proteinExistence type="predicted"/>
<comment type="caution">
    <text evidence="3">The sequence shown here is derived from an EMBL/GenBank/DDBJ whole genome shotgun (WGS) entry which is preliminary data.</text>
</comment>
<sequence length="397" mass="45162">MNKLAYTLFLFFALSAGRLTYAQDQAHKKIMLILGSAEITSLQHRVAVGFQLYQSKPFDRVIVSGGCGAHGSSLCEASEMKRLLIAKGVPENIVFKEERSKTTIQNYVYSRALEDEDGQRIIQPGDTVYVVSDHWHAISVAARLNRYDQVKAFFHIEGNLQPREADKVDYASILYSDADNERFVRNALWPTVDATFRKDNTLYVLIDELVFTKTREGQETVQPLKELFPSVATFRTLRKIDAVLNQDGDQTLWLTERDSVFRLSLSFKRKTNITSMPLKQWIKNLPANWQKVDALFMMNDSLYAFHDDELLVAVPKGKFYVAVDSAKIKQKITNFPFNWAGGYIDAADFDPATHTVTLFKAKEQLTLDENLNVVGERAKPFTLTWPTAYYGERNGGN</sequence>
<dbReference type="Proteomes" id="UP001501411">
    <property type="component" value="Unassembled WGS sequence"/>
</dbReference>
<evidence type="ECO:0000313" key="4">
    <source>
        <dbReference type="Proteomes" id="UP001501411"/>
    </source>
</evidence>
<feature type="domain" description="DUF218" evidence="2">
    <location>
        <begin position="31"/>
        <end position="137"/>
    </location>
</feature>
<dbReference type="InterPro" id="IPR036375">
    <property type="entry name" value="Hemopexin-like_dom_sf"/>
</dbReference>
<accession>A0ABP9BTP7</accession>
<gene>
    <name evidence="3" type="ORF">GCM10023231_31500</name>
</gene>
<dbReference type="Gene3D" id="3.40.50.620">
    <property type="entry name" value="HUPs"/>
    <property type="match status" value="1"/>
</dbReference>
<protein>
    <recommendedName>
        <fullName evidence="2">DUF218 domain-containing protein</fullName>
    </recommendedName>
</protein>
<evidence type="ECO:0000259" key="2">
    <source>
        <dbReference type="Pfam" id="PF02698"/>
    </source>
</evidence>
<dbReference type="Pfam" id="PF02698">
    <property type="entry name" value="DUF218"/>
    <property type="match status" value="1"/>
</dbReference>